<proteinExistence type="inferred from homology"/>
<comment type="similarity">
    <text evidence="5 6">Belongs to the Psb28 family.</text>
</comment>
<sequence length="112" mass="12640">MPAAIQFTRGIDEPVVPDVRLTRSRDGQSGTATFYFDEPQALVGEVRQDITGMYLLDDEGELATREVKAKFINGQPAGLEAVYLMRSPDEWDRFMRFMQRYAEANGLGFTQA</sequence>
<dbReference type="Pfam" id="PF03912">
    <property type="entry name" value="Psb28"/>
    <property type="match status" value="1"/>
</dbReference>
<evidence type="ECO:0000256" key="6">
    <source>
        <dbReference type="RuleBase" id="RU003509"/>
    </source>
</evidence>
<protein>
    <recommendedName>
        <fullName evidence="5 6">Photosystem II reaction center Psb28 protein</fullName>
    </recommendedName>
    <alternativeName>
        <fullName evidence="5">Photosystem II 13 kDa protein</fullName>
    </alternativeName>
    <alternativeName>
        <fullName evidence="5">Photosystem II reaction center W protein</fullName>
    </alternativeName>
</protein>
<dbReference type="GO" id="GO:0009654">
    <property type="term" value="C:photosystem II oxygen evolving complex"/>
    <property type="evidence" value="ECO:0007669"/>
    <property type="project" value="InterPro"/>
</dbReference>
<dbReference type="GO" id="GO:0015979">
    <property type="term" value="P:photosynthesis"/>
    <property type="evidence" value="ECO:0007669"/>
    <property type="project" value="UniProtKB-UniRule"/>
</dbReference>
<comment type="subcellular location">
    <subcellularLocation>
        <location evidence="5">Cellular thylakoid membrane</location>
        <topology evidence="5">Peripheral membrane protein</topology>
        <orientation evidence="5">Cytoplasmic side</orientation>
    </subcellularLocation>
    <subcellularLocation>
        <location evidence="1">Membrane</location>
        <topology evidence="1">Peripheral membrane protein</topology>
    </subcellularLocation>
</comment>
<evidence type="ECO:0000313" key="8">
    <source>
        <dbReference type="Proteomes" id="UP000267249"/>
    </source>
</evidence>
<evidence type="ECO:0000256" key="5">
    <source>
        <dbReference type="HAMAP-Rule" id="MF_01370"/>
    </source>
</evidence>
<evidence type="ECO:0000256" key="2">
    <source>
        <dbReference type="ARBA" id="ARBA00022531"/>
    </source>
</evidence>
<keyword evidence="5" id="KW-0793">Thylakoid</keyword>
<dbReference type="RefSeq" id="WP_208673830.1">
    <property type="nucleotide sequence ID" value="NZ_CP030139.2"/>
</dbReference>
<evidence type="ECO:0000256" key="3">
    <source>
        <dbReference type="ARBA" id="ARBA00023136"/>
    </source>
</evidence>
<reference evidence="7 8" key="1">
    <citation type="journal article" date="2018" name="Sci. Rep.">
        <title>Genome Features and Biochemical Characteristics of a Robust, Fast Growing and Naturally Transformable Cyanobacterium Synechococcus elongatus PCC 11801 Isolated from India.</title>
        <authorList>
            <person name="Jaiswal D."/>
            <person name="Sengupta A."/>
            <person name="Sohoni S."/>
            <person name="Sengupta S."/>
            <person name="Phadnavis A.G."/>
            <person name="Pakrasi H.B."/>
            <person name="Wangikar P.P."/>
        </authorList>
    </citation>
    <scope>NUCLEOTIDE SEQUENCE [LARGE SCALE GENOMIC DNA]</scope>
    <source>
        <strain evidence="7 8">PCC 11801</strain>
    </source>
</reference>
<gene>
    <name evidence="5 7" type="primary">psb28</name>
    <name evidence="7" type="ORF">DOP62_11400</name>
</gene>
<dbReference type="PANTHER" id="PTHR34963">
    <property type="match status" value="1"/>
</dbReference>
<dbReference type="NCBIfam" id="TIGR03047">
    <property type="entry name" value="PS_II_psb28"/>
    <property type="match status" value="1"/>
</dbReference>
<dbReference type="EMBL" id="CP030139">
    <property type="protein sequence ID" value="AZB73746.1"/>
    <property type="molecule type" value="Genomic_DNA"/>
</dbReference>
<keyword evidence="4 5" id="KW-0604">Photosystem II</keyword>
<dbReference type="PANTHER" id="PTHR34963:SF2">
    <property type="entry name" value="PHOTOSYSTEM II REACTION CENTER PSB28 PROTEIN, CHLOROPLASTIC"/>
    <property type="match status" value="1"/>
</dbReference>
<evidence type="ECO:0000313" key="7">
    <source>
        <dbReference type="EMBL" id="AZB73746.1"/>
    </source>
</evidence>
<keyword evidence="2 5" id="KW-0602">Photosynthesis</keyword>
<dbReference type="InterPro" id="IPR005610">
    <property type="entry name" value="PSII_Psb28_class-1"/>
</dbReference>
<dbReference type="InterPro" id="IPR038676">
    <property type="entry name" value="Psb28_c1_sf"/>
</dbReference>
<evidence type="ECO:0000256" key="4">
    <source>
        <dbReference type="ARBA" id="ARBA00023276"/>
    </source>
</evidence>
<dbReference type="Proteomes" id="UP000267249">
    <property type="component" value="Chromosome"/>
</dbReference>
<name>A0AAN1QQQ7_SYNEL</name>
<dbReference type="GO" id="GO:0031676">
    <property type="term" value="C:plasma membrane-derived thylakoid membrane"/>
    <property type="evidence" value="ECO:0007669"/>
    <property type="project" value="UniProtKB-SubCell"/>
</dbReference>
<dbReference type="Gene3D" id="2.40.30.220">
    <property type="entry name" value="Photosystem II Psb28"/>
    <property type="match status" value="1"/>
</dbReference>
<accession>A0AAN1QQQ7</accession>
<dbReference type="HAMAP" id="MF_01370">
    <property type="entry name" value="PSII_Psb28"/>
    <property type="match status" value="1"/>
</dbReference>
<comment type="subunit">
    <text evidence="5">Part of the photosystem II complex.</text>
</comment>
<organism evidence="7 8">
    <name type="scientific">Synechococcus elongatus PCC 11801</name>
    <dbReference type="NCBI Taxonomy" id="2219813"/>
    <lineage>
        <taxon>Bacteria</taxon>
        <taxon>Bacillati</taxon>
        <taxon>Cyanobacteriota</taxon>
        <taxon>Cyanophyceae</taxon>
        <taxon>Synechococcales</taxon>
        <taxon>Synechococcaceae</taxon>
        <taxon>Synechococcus</taxon>
    </lineage>
</organism>
<keyword evidence="3 5" id="KW-0472">Membrane</keyword>
<dbReference type="AlphaFoldDB" id="A0AAN1QQQ7"/>
<evidence type="ECO:0000256" key="1">
    <source>
        <dbReference type="ARBA" id="ARBA00004170"/>
    </source>
</evidence>